<dbReference type="AlphaFoldDB" id="A0A2S7F350"/>
<dbReference type="RefSeq" id="WP_046979550.1">
    <property type="nucleotide sequence ID" value="NZ_CP043476.1"/>
</dbReference>
<comment type="similarity">
    <text evidence="1">Belongs to the short-chain dehydrogenases/reductases (SDR) family.</text>
</comment>
<reference evidence="4" key="1">
    <citation type="submission" date="2016-08" db="EMBL/GenBank/DDBJ databases">
        <authorList>
            <person name="Merda D."/>
            <person name="Briand M."/>
            <person name="Taghouti G."/>
            <person name="Carrere S."/>
            <person name="Gouzy J."/>
            <person name="Portier P."/>
            <person name="Jacques M.-A."/>
            <person name="Fischer-Le Saux M."/>
        </authorList>
    </citation>
    <scope>NUCLEOTIDE SEQUENCE [LARGE SCALE GENOMIC DNA]</scope>
    <source>
        <strain evidence="4">CFBP1156</strain>
    </source>
</reference>
<evidence type="ECO:0000256" key="2">
    <source>
        <dbReference type="ARBA" id="ARBA00023002"/>
    </source>
</evidence>
<dbReference type="FunFam" id="3.40.50.720:FF:000084">
    <property type="entry name" value="Short-chain dehydrogenase reductase"/>
    <property type="match status" value="1"/>
</dbReference>
<evidence type="ECO:0000313" key="3">
    <source>
        <dbReference type="EMBL" id="PPU99803.1"/>
    </source>
</evidence>
<keyword evidence="4" id="KW-1185">Reference proteome</keyword>
<dbReference type="Pfam" id="PF13561">
    <property type="entry name" value="adh_short_C2"/>
    <property type="match status" value="1"/>
</dbReference>
<dbReference type="PANTHER" id="PTHR43639:SF1">
    <property type="entry name" value="SHORT-CHAIN DEHYDROGENASE_REDUCTASE FAMILY PROTEIN"/>
    <property type="match status" value="1"/>
</dbReference>
<dbReference type="PRINTS" id="PR00081">
    <property type="entry name" value="GDHRDH"/>
</dbReference>
<dbReference type="Proteomes" id="UP000238261">
    <property type="component" value="Unassembled WGS sequence"/>
</dbReference>
<dbReference type="Gene3D" id="3.40.50.720">
    <property type="entry name" value="NAD(P)-binding Rossmann-like Domain"/>
    <property type="match status" value="1"/>
</dbReference>
<dbReference type="InterPro" id="IPR020904">
    <property type="entry name" value="Sc_DH/Rdtase_CS"/>
</dbReference>
<proteinExistence type="inferred from homology"/>
<accession>A0A2S7F350</accession>
<evidence type="ECO:0000256" key="1">
    <source>
        <dbReference type="ARBA" id="ARBA00006484"/>
    </source>
</evidence>
<dbReference type="EMBL" id="MDEG01000001">
    <property type="protein sequence ID" value="PPU99803.1"/>
    <property type="molecule type" value="Genomic_DNA"/>
</dbReference>
<comment type="caution">
    <text evidence="3">The sequence shown here is derived from an EMBL/GenBank/DDBJ whole genome shotgun (WGS) entry which is preliminary data.</text>
</comment>
<dbReference type="PRINTS" id="PR00080">
    <property type="entry name" value="SDRFAMILY"/>
</dbReference>
<dbReference type="PANTHER" id="PTHR43639">
    <property type="entry name" value="OXIDOREDUCTASE, SHORT-CHAIN DEHYDROGENASE/REDUCTASE FAMILY (AFU_ORTHOLOGUE AFUA_5G02870)"/>
    <property type="match status" value="1"/>
</dbReference>
<organism evidence="3 4">
    <name type="scientific">Xanthomonas hyacinthi</name>
    <dbReference type="NCBI Taxonomy" id="56455"/>
    <lineage>
        <taxon>Bacteria</taxon>
        <taxon>Pseudomonadati</taxon>
        <taxon>Pseudomonadota</taxon>
        <taxon>Gammaproteobacteria</taxon>
        <taxon>Lysobacterales</taxon>
        <taxon>Lysobacteraceae</taxon>
        <taxon>Xanthomonas</taxon>
    </lineage>
</organism>
<dbReference type="PROSITE" id="PS00061">
    <property type="entry name" value="ADH_SHORT"/>
    <property type="match status" value="1"/>
</dbReference>
<sequence length="250" mass="25761">MQFNDKVAIVTGGGRDIGREVSLKLAAAGAKVCINYANDAASAEETLRQIQAAGGQAIAHCADAANAQAVAGLVAATQQAFGARIDILVNVAGGMLARKPLADIDEAFFHQVMDLNLKSVYLTTQAVAPHMQAGAAIVNFASLAGRDGGGPGAAIYATAKAAVMTFSRAMAKELGARGIRVNALCCGMIATRFHDDFTKPEVRAFVANATPLRREGRAEEAADAALYLASDAASFINGANLDVNGGVYFS</sequence>
<keyword evidence="2" id="KW-0560">Oxidoreductase</keyword>
<dbReference type="NCBIfam" id="NF005559">
    <property type="entry name" value="PRK07231.1"/>
    <property type="match status" value="1"/>
</dbReference>
<dbReference type="SUPFAM" id="SSF51735">
    <property type="entry name" value="NAD(P)-binding Rossmann-fold domains"/>
    <property type="match status" value="1"/>
</dbReference>
<dbReference type="InterPro" id="IPR036291">
    <property type="entry name" value="NAD(P)-bd_dom_sf"/>
</dbReference>
<dbReference type="InterPro" id="IPR002347">
    <property type="entry name" value="SDR_fam"/>
</dbReference>
<name>A0A2S7F350_9XANT</name>
<gene>
    <name evidence="3" type="ORF">XhyaCFBP1156_01140</name>
</gene>
<evidence type="ECO:0000313" key="4">
    <source>
        <dbReference type="Proteomes" id="UP000238261"/>
    </source>
</evidence>
<protein>
    <submittedName>
        <fullName evidence="3">3-oxoacyl-ACP reductase</fullName>
    </submittedName>
</protein>
<dbReference type="GO" id="GO:0016491">
    <property type="term" value="F:oxidoreductase activity"/>
    <property type="evidence" value="ECO:0007669"/>
    <property type="project" value="UniProtKB-KW"/>
</dbReference>
<dbReference type="OrthoDB" id="9803333at2"/>